<evidence type="ECO:0000256" key="1">
    <source>
        <dbReference type="SAM" id="MobiDB-lite"/>
    </source>
</evidence>
<keyword evidence="3" id="KW-1185">Reference proteome</keyword>
<accession>A0A975BHU1</accession>
<protein>
    <submittedName>
        <fullName evidence="2">Uncharacterized protein</fullName>
    </submittedName>
</protein>
<organism evidence="2 3">
    <name type="scientific">Desulfonema magnum</name>
    <dbReference type="NCBI Taxonomy" id="45655"/>
    <lineage>
        <taxon>Bacteria</taxon>
        <taxon>Pseudomonadati</taxon>
        <taxon>Thermodesulfobacteriota</taxon>
        <taxon>Desulfobacteria</taxon>
        <taxon>Desulfobacterales</taxon>
        <taxon>Desulfococcaceae</taxon>
        <taxon>Desulfonema</taxon>
    </lineage>
</organism>
<evidence type="ECO:0000313" key="2">
    <source>
        <dbReference type="EMBL" id="QTA85682.1"/>
    </source>
</evidence>
<dbReference type="AlphaFoldDB" id="A0A975BHU1"/>
<reference evidence="2" key="1">
    <citation type="journal article" date="2021" name="Microb. Physiol.">
        <title>Proteogenomic Insights into the Physiology of Marine, Sulfate-Reducing, Filamentous Desulfonema limicola and Desulfonema magnum.</title>
        <authorList>
            <person name="Schnaars V."/>
            <person name="Wohlbrand L."/>
            <person name="Scheve S."/>
            <person name="Hinrichs C."/>
            <person name="Reinhardt R."/>
            <person name="Rabus R."/>
        </authorList>
    </citation>
    <scope>NUCLEOTIDE SEQUENCE</scope>
    <source>
        <strain evidence="2">4be13</strain>
    </source>
</reference>
<name>A0A975BHU1_9BACT</name>
<feature type="region of interest" description="Disordered" evidence="1">
    <location>
        <begin position="1"/>
        <end position="40"/>
    </location>
</feature>
<dbReference type="EMBL" id="CP061800">
    <property type="protein sequence ID" value="QTA85682.1"/>
    <property type="molecule type" value="Genomic_DNA"/>
</dbReference>
<proteinExistence type="predicted"/>
<sequence length="40" mass="4605">MFGILNRKSCENQERSRRCDRGRNPQNATVRPESDGKARA</sequence>
<dbReference type="Proteomes" id="UP000663722">
    <property type="component" value="Chromosome"/>
</dbReference>
<dbReference type="KEGG" id="dmm:dnm_016960"/>
<evidence type="ECO:0000313" key="3">
    <source>
        <dbReference type="Proteomes" id="UP000663722"/>
    </source>
</evidence>
<gene>
    <name evidence="2" type="ORF">dnm_016960</name>
</gene>
<feature type="compositionally biased region" description="Basic and acidic residues" evidence="1">
    <location>
        <begin position="8"/>
        <end position="23"/>
    </location>
</feature>